<evidence type="ECO:0000313" key="3">
    <source>
        <dbReference type="EMBL" id="EEJ51642.1"/>
    </source>
</evidence>
<organism evidence="3 4">
    <name type="scientific">Oribacterium sinus F0268</name>
    <dbReference type="NCBI Taxonomy" id="585501"/>
    <lineage>
        <taxon>Bacteria</taxon>
        <taxon>Bacillati</taxon>
        <taxon>Bacillota</taxon>
        <taxon>Clostridia</taxon>
        <taxon>Lachnospirales</taxon>
        <taxon>Lachnospiraceae</taxon>
        <taxon>Oribacterium</taxon>
    </lineage>
</organism>
<name>C2KX61_9FIRM</name>
<dbReference type="eggNOG" id="COG1266">
    <property type="taxonomic scope" value="Bacteria"/>
</dbReference>
<keyword evidence="1" id="KW-1133">Transmembrane helix</keyword>
<dbReference type="PANTHER" id="PTHR43592:SF15">
    <property type="entry name" value="CAAX AMINO TERMINAL PROTEASE FAMILY PROTEIN"/>
    <property type="match status" value="1"/>
</dbReference>
<dbReference type="PANTHER" id="PTHR43592">
    <property type="entry name" value="CAAX AMINO TERMINAL PROTEASE"/>
    <property type="match status" value="1"/>
</dbReference>
<keyword evidence="3" id="KW-0645">Protease</keyword>
<feature type="domain" description="CAAX prenyl protease 2/Lysostaphin resistance protein A-like" evidence="2">
    <location>
        <begin position="149"/>
        <end position="234"/>
    </location>
</feature>
<dbReference type="GO" id="GO:0006508">
    <property type="term" value="P:proteolysis"/>
    <property type="evidence" value="ECO:0007669"/>
    <property type="project" value="UniProtKB-KW"/>
</dbReference>
<dbReference type="HOGENOM" id="CLU_045359_0_0_9"/>
<dbReference type="InterPro" id="IPR003675">
    <property type="entry name" value="Rce1/LyrA-like_dom"/>
</dbReference>
<feature type="transmembrane region" description="Helical" evidence="1">
    <location>
        <begin position="57"/>
        <end position="75"/>
    </location>
</feature>
<gene>
    <name evidence="3" type="ORF">HMPREF6123_1080</name>
</gene>
<feature type="transmembrane region" description="Helical" evidence="1">
    <location>
        <begin position="103"/>
        <end position="124"/>
    </location>
</feature>
<comment type="caution">
    <text evidence="3">The sequence shown here is derived from an EMBL/GenBank/DDBJ whole genome shotgun (WGS) entry which is preliminary data.</text>
</comment>
<reference evidence="3 4" key="1">
    <citation type="submission" date="2009-04" db="EMBL/GenBank/DDBJ databases">
        <authorList>
            <person name="Qin X."/>
            <person name="Bachman B."/>
            <person name="Battles P."/>
            <person name="Bell A."/>
            <person name="Bess C."/>
            <person name="Bickham C."/>
            <person name="Chaboub L."/>
            <person name="Chen D."/>
            <person name="Coyle M."/>
            <person name="Deiros D.R."/>
            <person name="Dinh H."/>
            <person name="Forbes L."/>
            <person name="Fowler G."/>
            <person name="Francisco L."/>
            <person name="Fu Q."/>
            <person name="Gubbala S."/>
            <person name="Hale W."/>
            <person name="Han Y."/>
            <person name="Hemphill L."/>
            <person name="Highlander S.K."/>
            <person name="Hirani K."/>
            <person name="Hogues M."/>
            <person name="Jackson L."/>
            <person name="Jakkamsetti A."/>
            <person name="Javaid M."/>
            <person name="Jiang H."/>
            <person name="Korchina V."/>
            <person name="Kovar C."/>
            <person name="Lara F."/>
            <person name="Lee S."/>
            <person name="Mata R."/>
            <person name="Mathew T."/>
            <person name="Moen C."/>
            <person name="Morales K."/>
            <person name="Munidasa M."/>
            <person name="Nazareth L."/>
            <person name="Ngo R."/>
            <person name="Nguyen L."/>
            <person name="Okwuonu G."/>
            <person name="Ongeri F."/>
            <person name="Patil S."/>
            <person name="Petrosino J."/>
            <person name="Pham C."/>
            <person name="Pham P."/>
            <person name="Pu L.-L."/>
            <person name="Puazo M."/>
            <person name="Raj R."/>
            <person name="Reid J."/>
            <person name="Rouhana J."/>
            <person name="Saada N."/>
            <person name="Shang Y."/>
            <person name="Simmons D."/>
            <person name="Thornton R."/>
            <person name="Warren J."/>
            <person name="Weissenberger G."/>
            <person name="Zhang J."/>
            <person name="Zhang L."/>
            <person name="Zhou C."/>
            <person name="Zhu D."/>
            <person name="Muzny D."/>
            <person name="Worley K."/>
            <person name="Gibbs R."/>
        </authorList>
    </citation>
    <scope>NUCLEOTIDE SEQUENCE [LARGE SCALE GENOMIC DNA]</scope>
    <source>
        <strain evidence="3 4">F0268</strain>
    </source>
</reference>
<accession>C2KX61</accession>
<feature type="transmembrane region" description="Helical" evidence="1">
    <location>
        <begin position="183"/>
        <end position="214"/>
    </location>
</feature>
<evidence type="ECO:0000256" key="1">
    <source>
        <dbReference type="SAM" id="Phobius"/>
    </source>
</evidence>
<protein>
    <submittedName>
        <fullName evidence="3">CAAX amino terminal protease family protein</fullName>
    </submittedName>
</protein>
<dbReference type="GO" id="GO:0080120">
    <property type="term" value="P:CAAX-box protein maturation"/>
    <property type="evidence" value="ECO:0007669"/>
    <property type="project" value="UniProtKB-ARBA"/>
</dbReference>
<keyword evidence="3" id="KW-0378">Hydrolase</keyword>
<dbReference type="GO" id="GO:0004175">
    <property type="term" value="F:endopeptidase activity"/>
    <property type="evidence" value="ECO:0007669"/>
    <property type="project" value="UniProtKB-ARBA"/>
</dbReference>
<evidence type="ECO:0000313" key="4">
    <source>
        <dbReference type="Proteomes" id="UP000004121"/>
    </source>
</evidence>
<evidence type="ECO:0000259" key="2">
    <source>
        <dbReference type="Pfam" id="PF02517"/>
    </source>
</evidence>
<feature type="transmembrane region" description="Helical" evidence="1">
    <location>
        <begin position="296"/>
        <end position="316"/>
    </location>
</feature>
<dbReference type="InParanoid" id="C2KX61"/>
<proteinExistence type="predicted"/>
<feature type="transmembrane region" description="Helical" evidence="1">
    <location>
        <begin position="145"/>
        <end position="163"/>
    </location>
</feature>
<feature type="transmembrane region" description="Helical" evidence="1">
    <location>
        <begin position="247"/>
        <end position="268"/>
    </location>
</feature>
<dbReference type="Pfam" id="PF02517">
    <property type="entry name" value="Rce1-like"/>
    <property type="match status" value="1"/>
</dbReference>
<feature type="transmembrane region" description="Helical" evidence="1">
    <location>
        <begin position="221"/>
        <end position="241"/>
    </location>
</feature>
<keyword evidence="4" id="KW-1185">Reference proteome</keyword>
<sequence length="321" mass="36215">MYFAIRNGDMMNLLEIKRDLNKSALALLLYVLSVQILAVLLVLLLPLTKIPLLSDQYICMVISVVISYCLLNNIFPKETSAESAKEIGTEPNPEKPSFTVLSFLHYFMLFQAAQWIGGIINYPIMTLFTKLGLNLSFSEEAARGGSLTNAPMLFYTILVAPLMEELVFRGVFYHRFRSYGKYFAAFCTAFFFALMHSNFLQFAPAFSMGIILFFIRDRYGLPYSILLHFSNNLLAIVVNNLSQGSTLIQGIYSLFLLAGLGYGIYYVVKNRTSLAEDRQYEKEHALSLKQFFSSPLLWVDIVLMVALACVSLFVPMDAGAM</sequence>
<dbReference type="AlphaFoldDB" id="C2KX61"/>
<feature type="transmembrane region" description="Helical" evidence="1">
    <location>
        <begin position="24"/>
        <end position="45"/>
    </location>
</feature>
<keyword evidence="1" id="KW-0812">Transmembrane</keyword>
<dbReference type="STRING" id="585501.HMPREF6123_1080"/>
<keyword evidence="1" id="KW-0472">Membrane</keyword>
<dbReference type="EMBL" id="ACKX01000107">
    <property type="protein sequence ID" value="EEJ51642.1"/>
    <property type="molecule type" value="Genomic_DNA"/>
</dbReference>
<dbReference type="Proteomes" id="UP000004121">
    <property type="component" value="Unassembled WGS sequence"/>
</dbReference>